<feature type="region of interest" description="Disordered" evidence="1">
    <location>
        <begin position="41"/>
        <end position="60"/>
    </location>
</feature>
<keyword evidence="3" id="KW-1185">Reference proteome</keyword>
<comment type="caution">
    <text evidence="2">The sequence shown here is derived from an EMBL/GenBank/DDBJ whole genome shotgun (WGS) entry which is preliminary data.</text>
</comment>
<protein>
    <submittedName>
        <fullName evidence="2">Uncharacterized protein</fullName>
    </submittedName>
</protein>
<organism evidence="2 3">
    <name type="scientific">Paractinoplanes tereljensis</name>
    <dbReference type="NCBI Taxonomy" id="571912"/>
    <lineage>
        <taxon>Bacteria</taxon>
        <taxon>Bacillati</taxon>
        <taxon>Actinomycetota</taxon>
        <taxon>Actinomycetes</taxon>
        <taxon>Micromonosporales</taxon>
        <taxon>Micromonosporaceae</taxon>
        <taxon>Paractinoplanes</taxon>
    </lineage>
</organism>
<proteinExistence type="predicted"/>
<evidence type="ECO:0000313" key="3">
    <source>
        <dbReference type="Proteomes" id="UP000623608"/>
    </source>
</evidence>
<dbReference type="EMBL" id="BOMY01000032">
    <property type="protein sequence ID" value="GIF21803.1"/>
    <property type="molecule type" value="Genomic_DNA"/>
</dbReference>
<evidence type="ECO:0000313" key="2">
    <source>
        <dbReference type="EMBL" id="GIF21803.1"/>
    </source>
</evidence>
<evidence type="ECO:0000256" key="1">
    <source>
        <dbReference type="SAM" id="MobiDB-lite"/>
    </source>
</evidence>
<reference evidence="2" key="1">
    <citation type="submission" date="2021-01" db="EMBL/GenBank/DDBJ databases">
        <title>Whole genome shotgun sequence of Actinoplanes tereljensis NBRC 105297.</title>
        <authorList>
            <person name="Komaki H."/>
            <person name="Tamura T."/>
        </authorList>
    </citation>
    <scope>NUCLEOTIDE SEQUENCE</scope>
    <source>
        <strain evidence="2">NBRC 105297</strain>
    </source>
</reference>
<dbReference type="AlphaFoldDB" id="A0A919NNK7"/>
<gene>
    <name evidence="2" type="ORF">Ate02nite_45330</name>
</gene>
<dbReference type="Proteomes" id="UP000623608">
    <property type="component" value="Unassembled WGS sequence"/>
</dbReference>
<name>A0A919NNK7_9ACTN</name>
<sequence length="82" mass="8562">MLCLAEDDPWIHVTSIVPGTGVEVVKSMCVPIMMLPVSPRSAADRGRFEGTGCPPDSGGRFVTRGAMATRTCDPGSGAARRA</sequence>
<accession>A0A919NNK7</accession>